<evidence type="ECO:0000313" key="4">
    <source>
        <dbReference type="EMBL" id="WQD76136.1"/>
    </source>
</evidence>
<keyword evidence="5" id="KW-1185">Reference proteome</keyword>
<evidence type="ECO:0000313" key="5">
    <source>
        <dbReference type="Proteomes" id="UP001325479"/>
    </source>
</evidence>
<keyword evidence="4" id="KW-0966">Cell projection</keyword>
<dbReference type="EMBL" id="CP139965">
    <property type="protein sequence ID" value="WQD76136.1"/>
    <property type="molecule type" value="Genomic_DNA"/>
</dbReference>
<comment type="similarity">
    <text evidence="2">Belongs to the FlgN family.</text>
</comment>
<protein>
    <submittedName>
        <fullName evidence="4">Flagellar protein FlgN</fullName>
    </submittedName>
</protein>
<reference evidence="4 5" key="1">
    <citation type="submission" date="2023-12" db="EMBL/GenBank/DDBJ databases">
        <title>Genome sequencing and assembly of bacterial species from a model synthetic community.</title>
        <authorList>
            <person name="Hogle S.L."/>
        </authorList>
    </citation>
    <scope>NUCLEOTIDE SEQUENCE [LARGE SCALE GENOMIC DNA]</scope>
    <source>
        <strain evidence="4 5">HAMBI 2494</strain>
    </source>
</reference>
<keyword evidence="4" id="KW-0282">Flagellum</keyword>
<accession>A0ABZ0WFM1</accession>
<organism evidence="4 5">
    <name type="scientific">Paraburkholderia kururiensis</name>
    <dbReference type="NCBI Taxonomy" id="984307"/>
    <lineage>
        <taxon>Bacteria</taxon>
        <taxon>Pseudomonadati</taxon>
        <taxon>Pseudomonadota</taxon>
        <taxon>Betaproteobacteria</taxon>
        <taxon>Burkholderiales</taxon>
        <taxon>Burkholderiaceae</taxon>
        <taxon>Paraburkholderia</taxon>
    </lineage>
</organism>
<dbReference type="SUPFAM" id="SSF140566">
    <property type="entry name" value="FlgN-like"/>
    <property type="match status" value="1"/>
</dbReference>
<name>A0ABZ0WFM1_9BURK</name>
<gene>
    <name evidence="4" type="ORF">U0042_18700</name>
</gene>
<dbReference type="InterPro" id="IPR036679">
    <property type="entry name" value="FlgN-like_sf"/>
</dbReference>
<dbReference type="Gene3D" id="1.20.58.300">
    <property type="entry name" value="FlgN-like"/>
    <property type="match status" value="1"/>
</dbReference>
<dbReference type="Pfam" id="PF05130">
    <property type="entry name" value="FlgN"/>
    <property type="match status" value="1"/>
</dbReference>
<proteinExistence type="inferred from homology"/>
<dbReference type="InterPro" id="IPR007809">
    <property type="entry name" value="FlgN-like"/>
</dbReference>
<evidence type="ECO:0000256" key="3">
    <source>
        <dbReference type="ARBA" id="ARBA00022795"/>
    </source>
</evidence>
<keyword evidence="3" id="KW-1005">Bacterial flagellum biogenesis</keyword>
<dbReference type="Proteomes" id="UP001325479">
    <property type="component" value="Chromosome"/>
</dbReference>
<sequence length="147" mass="16039">MKDALLATVIDEYAAVEAFASVLACEEKALTALSPLEQLPPIIEMKTELVEKLSALEKLRDAQLAELGFPPGWRGMELASGADPRLATQWALLQKAAERAKRSNATNGVLIHTRMEYNRRALDVLKGAQHKAGLYGPDGRIPSFGRV</sequence>
<evidence type="ECO:0000256" key="1">
    <source>
        <dbReference type="ARBA" id="ARBA00002397"/>
    </source>
</evidence>
<comment type="function">
    <text evidence="1">Required for the efficient initiation of filament assembly.</text>
</comment>
<keyword evidence="4" id="KW-0969">Cilium</keyword>
<evidence type="ECO:0000256" key="2">
    <source>
        <dbReference type="ARBA" id="ARBA00007703"/>
    </source>
</evidence>
<dbReference type="RefSeq" id="WP_114815264.1">
    <property type="nucleotide sequence ID" value="NZ_CP139965.1"/>
</dbReference>